<dbReference type="PANTHER" id="PTHR10039:SF17">
    <property type="entry name" value="FUNGAL STAND N-TERMINAL GOODBYE DOMAIN-CONTAINING PROTEIN-RELATED"/>
    <property type="match status" value="1"/>
</dbReference>
<evidence type="ECO:0000256" key="1">
    <source>
        <dbReference type="ARBA" id="ARBA00022737"/>
    </source>
</evidence>
<name>A0AAD6UTK5_9AGAR</name>
<dbReference type="SUPFAM" id="SSF52540">
    <property type="entry name" value="P-loop containing nucleoside triphosphate hydrolases"/>
    <property type="match status" value="1"/>
</dbReference>
<dbReference type="Proteomes" id="UP001219525">
    <property type="component" value="Unassembled WGS sequence"/>
</dbReference>
<proteinExistence type="predicted"/>
<dbReference type="AlphaFoldDB" id="A0AAD6UTK5"/>
<dbReference type="EMBL" id="JARJCW010000097">
    <property type="protein sequence ID" value="KAJ7194569.1"/>
    <property type="molecule type" value="Genomic_DNA"/>
</dbReference>
<dbReference type="InterPro" id="IPR056884">
    <property type="entry name" value="NPHP3-like_N"/>
</dbReference>
<evidence type="ECO:0000259" key="2">
    <source>
        <dbReference type="Pfam" id="PF24883"/>
    </source>
</evidence>
<dbReference type="Pfam" id="PF24883">
    <property type="entry name" value="NPHP3_N"/>
    <property type="match status" value="1"/>
</dbReference>
<organism evidence="3 4">
    <name type="scientific">Mycena pura</name>
    <dbReference type="NCBI Taxonomy" id="153505"/>
    <lineage>
        <taxon>Eukaryota</taxon>
        <taxon>Fungi</taxon>
        <taxon>Dikarya</taxon>
        <taxon>Basidiomycota</taxon>
        <taxon>Agaricomycotina</taxon>
        <taxon>Agaricomycetes</taxon>
        <taxon>Agaricomycetidae</taxon>
        <taxon>Agaricales</taxon>
        <taxon>Marasmiineae</taxon>
        <taxon>Mycenaceae</taxon>
        <taxon>Mycena</taxon>
    </lineage>
</organism>
<gene>
    <name evidence="3" type="ORF">GGX14DRAFT_377923</name>
</gene>
<keyword evidence="4" id="KW-1185">Reference proteome</keyword>
<feature type="domain" description="Nephrocystin 3-like N-terminal" evidence="2">
    <location>
        <begin position="21"/>
        <end position="186"/>
    </location>
</feature>
<feature type="non-terminal residue" evidence="3">
    <location>
        <position position="1"/>
    </location>
</feature>
<dbReference type="PANTHER" id="PTHR10039">
    <property type="entry name" value="AMELOGENIN"/>
    <property type="match status" value="1"/>
</dbReference>
<reference evidence="3" key="1">
    <citation type="submission" date="2023-03" db="EMBL/GenBank/DDBJ databases">
        <title>Massive genome expansion in bonnet fungi (Mycena s.s.) driven by repeated elements and novel gene families across ecological guilds.</title>
        <authorList>
            <consortium name="Lawrence Berkeley National Laboratory"/>
            <person name="Harder C.B."/>
            <person name="Miyauchi S."/>
            <person name="Viragh M."/>
            <person name="Kuo A."/>
            <person name="Thoen E."/>
            <person name="Andreopoulos B."/>
            <person name="Lu D."/>
            <person name="Skrede I."/>
            <person name="Drula E."/>
            <person name="Henrissat B."/>
            <person name="Morin E."/>
            <person name="Kohler A."/>
            <person name="Barry K."/>
            <person name="LaButti K."/>
            <person name="Morin E."/>
            <person name="Salamov A."/>
            <person name="Lipzen A."/>
            <person name="Mereny Z."/>
            <person name="Hegedus B."/>
            <person name="Baldrian P."/>
            <person name="Stursova M."/>
            <person name="Weitz H."/>
            <person name="Taylor A."/>
            <person name="Grigoriev I.V."/>
            <person name="Nagy L.G."/>
            <person name="Martin F."/>
            <person name="Kauserud H."/>
        </authorList>
    </citation>
    <scope>NUCLEOTIDE SEQUENCE</scope>
    <source>
        <strain evidence="3">9144</strain>
    </source>
</reference>
<dbReference type="Gene3D" id="3.40.50.300">
    <property type="entry name" value="P-loop containing nucleotide triphosphate hydrolases"/>
    <property type="match status" value="1"/>
</dbReference>
<evidence type="ECO:0000313" key="3">
    <source>
        <dbReference type="EMBL" id="KAJ7194569.1"/>
    </source>
</evidence>
<evidence type="ECO:0000313" key="4">
    <source>
        <dbReference type="Proteomes" id="UP001219525"/>
    </source>
</evidence>
<accession>A0AAD6UTK5</accession>
<dbReference type="InterPro" id="IPR027417">
    <property type="entry name" value="P-loop_NTPase"/>
</dbReference>
<protein>
    <recommendedName>
        <fullName evidence="2">Nephrocystin 3-like N-terminal domain-containing protein</fullName>
    </recommendedName>
</protein>
<comment type="caution">
    <text evidence="3">The sequence shown here is derived from an EMBL/GenBank/DDBJ whole genome shotgun (WGS) entry which is preliminary data.</text>
</comment>
<sequence>ASDALHNSAERYPMSRCHPKTREEILENVWSWSTQNDPKTAILWLLGPAGAGKSAIAQTFAQRLSDEGRLGASFFFKRGHPSRGNARKLVATVAYQLARLFPEVKNIVSKIIYEDPSIVDQSLATQLQALIFGPCLAKTNKVELAVVVIDGLDECDGNEAQKELLRSIGDGFHGQVVPLRILITSRPEPHIRETFGSPSFQVICRSLDIEQAFTDVRRYLNDEFRRVHLQHRETMGNVSTPWPTFDVVEKLVEKSSGYFIYAATIIKFIDDEDFRPTDRLAQVMHWQSIPSEDDSPFQALDQLYTQILCCVPTRSRPRLVDILCTIVHFGSLSVASIETLLELQSGDVALTLRRVQSLLLVPSDTTCWQRISVYHASLIDFLHDAARSGEFCVSNTCLRMNLGRAVLKALSCESTPIQSQWSLYILARCVGRKNSKGFSEC</sequence>
<keyword evidence="1" id="KW-0677">Repeat</keyword>